<sequence length="110" mass="12173">MASAAALLLVAAVQLVLHGAEAAVRVGTTTTTCISWDVPWKRRRCKCEFRGRCEYCRQENWCRNAECCTFSEGACSPNESVCYLEERDNGVNRWRPRDGGGGKGKVFGPP</sequence>
<gene>
    <name evidence="2" type="ORF">TDUB1175_LOCUS21919</name>
</gene>
<dbReference type="AlphaFoldDB" id="A0A7R9WHE0"/>
<organism evidence="2">
    <name type="scientific">Pseudictyota dubia</name>
    <dbReference type="NCBI Taxonomy" id="2749911"/>
    <lineage>
        <taxon>Eukaryota</taxon>
        <taxon>Sar</taxon>
        <taxon>Stramenopiles</taxon>
        <taxon>Ochrophyta</taxon>
        <taxon>Bacillariophyta</taxon>
        <taxon>Mediophyceae</taxon>
        <taxon>Biddulphiophycidae</taxon>
        <taxon>Eupodiscales</taxon>
        <taxon>Odontellaceae</taxon>
        <taxon>Pseudictyota</taxon>
    </lineage>
</organism>
<evidence type="ECO:0000256" key="1">
    <source>
        <dbReference type="SAM" id="SignalP"/>
    </source>
</evidence>
<evidence type="ECO:0000313" key="2">
    <source>
        <dbReference type="EMBL" id="CAD8323501.1"/>
    </source>
</evidence>
<feature type="chain" id="PRO_5031145252" description="PSI domain-containing protein" evidence="1">
    <location>
        <begin position="23"/>
        <end position="110"/>
    </location>
</feature>
<accession>A0A7R9WHE0</accession>
<keyword evidence="1" id="KW-0732">Signal</keyword>
<reference evidence="2" key="1">
    <citation type="submission" date="2021-01" db="EMBL/GenBank/DDBJ databases">
        <authorList>
            <person name="Corre E."/>
            <person name="Pelletier E."/>
            <person name="Niang G."/>
            <person name="Scheremetjew M."/>
            <person name="Finn R."/>
            <person name="Kale V."/>
            <person name="Holt S."/>
            <person name="Cochrane G."/>
            <person name="Meng A."/>
            <person name="Brown T."/>
            <person name="Cohen L."/>
        </authorList>
    </citation>
    <scope>NUCLEOTIDE SEQUENCE</scope>
    <source>
        <strain evidence="2">CCMP147</strain>
    </source>
</reference>
<feature type="signal peptide" evidence="1">
    <location>
        <begin position="1"/>
        <end position="22"/>
    </location>
</feature>
<proteinExistence type="predicted"/>
<protein>
    <recommendedName>
        <fullName evidence="3">PSI domain-containing protein</fullName>
    </recommendedName>
</protein>
<name>A0A7R9WHE0_9STRA</name>
<dbReference type="EMBL" id="HBED01043591">
    <property type="protein sequence ID" value="CAD8323501.1"/>
    <property type="molecule type" value="Transcribed_RNA"/>
</dbReference>
<evidence type="ECO:0008006" key="3">
    <source>
        <dbReference type="Google" id="ProtNLM"/>
    </source>
</evidence>